<dbReference type="AlphaFoldDB" id="A0AAW0PLP5"/>
<dbReference type="EMBL" id="JBBPFD010000005">
    <property type="protein sequence ID" value="KAK7925003.1"/>
    <property type="molecule type" value="Genomic_DNA"/>
</dbReference>
<comment type="caution">
    <text evidence="1">The sequence shown here is derived from an EMBL/GenBank/DDBJ whole genome shotgun (WGS) entry which is preliminary data.</text>
</comment>
<accession>A0AAW0PLP5</accession>
<protein>
    <submittedName>
        <fullName evidence="1">Uncharacterized protein</fullName>
    </submittedName>
</protein>
<dbReference type="Proteomes" id="UP001460270">
    <property type="component" value="Unassembled WGS sequence"/>
</dbReference>
<proteinExistence type="predicted"/>
<name>A0AAW0PLP5_9GOBI</name>
<gene>
    <name evidence="1" type="ORF">WMY93_007313</name>
</gene>
<organism evidence="1 2">
    <name type="scientific">Mugilogobius chulae</name>
    <name type="common">yellowstripe goby</name>
    <dbReference type="NCBI Taxonomy" id="88201"/>
    <lineage>
        <taxon>Eukaryota</taxon>
        <taxon>Metazoa</taxon>
        <taxon>Chordata</taxon>
        <taxon>Craniata</taxon>
        <taxon>Vertebrata</taxon>
        <taxon>Euteleostomi</taxon>
        <taxon>Actinopterygii</taxon>
        <taxon>Neopterygii</taxon>
        <taxon>Teleostei</taxon>
        <taxon>Neoteleostei</taxon>
        <taxon>Acanthomorphata</taxon>
        <taxon>Gobiaria</taxon>
        <taxon>Gobiiformes</taxon>
        <taxon>Gobioidei</taxon>
        <taxon>Gobiidae</taxon>
        <taxon>Gobionellinae</taxon>
        <taxon>Mugilogobius</taxon>
    </lineage>
</organism>
<reference evidence="2" key="1">
    <citation type="submission" date="2024-04" db="EMBL/GenBank/DDBJ databases">
        <title>Salinicola lusitanus LLJ914,a marine bacterium isolated from the Okinawa Trough.</title>
        <authorList>
            <person name="Li J."/>
        </authorList>
    </citation>
    <scope>NUCLEOTIDE SEQUENCE [LARGE SCALE GENOMIC DNA]</scope>
</reference>
<evidence type="ECO:0000313" key="1">
    <source>
        <dbReference type="EMBL" id="KAK7925003.1"/>
    </source>
</evidence>
<sequence length="637" mass="74205">MSNYPLSKDLGITFVLRPFYAPEQKLNTALLTTGIVLEMFDFTEFLAGQYISLLKELLTHNFGEVYEPCYLNRQIRDLVEKKTQQPPSDRAAFCEQPFAFLVKKSRPQKADSEGDEMPKKKKLALTRLGYDFLWEEKTFEEDSSYMCPVDFDANVSTDEEGASVDVETVLPKEERESPTSYYSFHKQRLRKTNLSLPISEIFSEDTLPMSQKSVNQREWALRTNRIAEIQSRETESNQMFARSREIGLDYNVASGRAKNLDLQLLTNHTLYEVYKFCMHLSRSVINFLLNLVEMNFNLMFHENFASYLYGKEKSMANQELSEEFLNSQVQFLTIYNMSAESENQNMTDDDDFLSEEYFSDEFPYCKKIGVNLWSLKGRPPGKKLHLNAMTHGALLEIWSLARRLCSKPRDLMHDVLEHNFDVDLKDPTSDESRGFGRWLEINKFIIKKSFCMIKTYMWLIECVDLKQYNVKTNAEMTEMPVPKQEPKEFTYEICKEIGLDLNLSCKSATKQKLDPKLLTRGALFEVHNYVETKCNRYVPALYEILDYNFDLSSQRHRRVEFAWSVAAQVLAMVRKGGRTGEYMRCVFQLPFEPEEGEICKREEEEGEVTKASQESADDEEVTFVKRFIPVDIDVEIE</sequence>
<evidence type="ECO:0000313" key="2">
    <source>
        <dbReference type="Proteomes" id="UP001460270"/>
    </source>
</evidence>
<keyword evidence="2" id="KW-1185">Reference proteome</keyword>